<feature type="repeat" description="TPR" evidence="1">
    <location>
        <begin position="204"/>
        <end position="237"/>
    </location>
</feature>
<dbReference type="Proteomes" id="UP000199400">
    <property type="component" value="Unassembled WGS sequence"/>
</dbReference>
<feature type="chain" id="PRO_5011784417" evidence="3">
    <location>
        <begin position="22"/>
        <end position="401"/>
    </location>
</feature>
<feature type="region of interest" description="Disordered" evidence="2">
    <location>
        <begin position="31"/>
        <end position="65"/>
    </location>
</feature>
<dbReference type="Gene3D" id="1.25.40.10">
    <property type="entry name" value="Tetratricopeptide repeat domain"/>
    <property type="match status" value="2"/>
</dbReference>
<dbReference type="PANTHER" id="PTHR32234">
    <property type="entry name" value="THIOL:DISULFIDE INTERCHANGE PROTEIN DSBD"/>
    <property type="match status" value="1"/>
</dbReference>
<evidence type="ECO:0000256" key="2">
    <source>
        <dbReference type="SAM" id="MobiDB-lite"/>
    </source>
</evidence>
<feature type="domain" description="Thioredoxin" evidence="4">
    <location>
        <begin position="50"/>
        <end position="185"/>
    </location>
</feature>
<protein>
    <submittedName>
        <fullName evidence="5">Tetratricopeptide repeat-containing protein</fullName>
    </submittedName>
</protein>
<evidence type="ECO:0000256" key="1">
    <source>
        <dbReference type="PROSITE-ProRule" id="PRU00339"/>
    </source>
</evidence>
<dbReference type="InterPro" id="IPR019734">
    <property type="entry name" value="TPR_rpt"/>
</dbReference>
<dbReference type="GO" id="GO:0015035">
    <property type="term" value="F:protein-disulfide reductase activity"/>
    <property type="evidence" value="ECO:0007669"/>
    <property type="project" value="TreeGrafter"/>
</dbReference>
<evidence type="ECO:0000313" key="5">
    <source>
        <dbReference type="EMBL" id="SFD69126.1"/>
    </source>
</evidence>
<dbReference type="AlphaFoldDB" id="A0A1I1UE57"/>
<feature type="repeat" description="TPR" evidence="1">
    <location>
        <begin position="351"/>
        <end position="384"/>
    </location>
</feature>
<keyword evidence="1" id="KW-0802">TPR repeat</keyword>
<dbReference type="OrthoDB" id="215495at2"/>
<dbReference type="PROSITE" id="PS50005">
    <property type="entry name" value="TPR"/>
    <property type="match status" value="2"/>
</dbReference>
<dbReference type="Gene3D" id="3.40.30.10">
    <property type="entry name" value="Glutaredoxin"/>
    <property type="match status" value="1"/>
</dbReference>
<dbReference type="EMBL" id="FOMX01000003">
    <property type="protein sequence ID" value="SFD69126.1"/>
    <property type="molecule type" value="Genomic_DNA"/>
</dbReference>
<dbReference type="RefSeq" id="WP_096329651.1">
    <property type="nucleotide sequence ID" value="NZ_FOMX01000003.1"/>
</dbReference>
<dbReference type="InterPro" id="IPR011990">
    <property type="entry name" value="TPR-like_helical_dom_sf"/>
</dbReference>
<reference evidence="6" key="1">
    <citation type="submission" date="2016-10" db="EMBL/GenBank/DDBJ databases">
        <authorList>
            <person name="Varghese N."/>
            <person name="Submissions S."/>
        </authorList>
    </citation>
    <scope>NUCLEOTIDE SEQUENCE [LARGE SCALE GENOMIC DNA]</scope>
    <source>
        <strain evidence="6">ATCC 25963</strain>
    </source>
</reference>
<evidence type="ECO:0000256" key="3">
    <source>
        <dbReference type="SAM" id="SignalP"/>
    </source>
</evidence>
<dbReference type="SUPFAM" id="SSF52833">
    <property type="entry name" value="Thioredoxin-like"/>
    <property type="match status" value="1"/>
</dbReference>
<gene>
    <name evidence="5" type="ORF">SAMN02745121_01185</name>
</gene>
<dbReference type="STRING" id="54.SAMN02745121_01185"/>
<dbReference type="SMART" id="SM00028">
    <property type="entry name" value="TPR"/>
    <property type="match status" value="3"/>
</dbReference>
<evidence type="ECO:0000313" key="6">
    <source>
        <dbReference type="Proteomes" id="UP000199400"/>
    </source>
</evidence>
<organism evidence="5 6">
    <name type="scientific">Nannocystis exedens</name>
    <dbReference type="NCBI Taxonomy" id="54"/>
    <lineage>
        <taxon>Bacteria</taxon>
        <taxon>Pseudomonadati</taxon>
        <taxon>Myxococcota</taxon>
        <taxon>Polyangia</taxon>
        <taxon>Nannocystales</taxon>
        <taxon>Nannocystaceae</taxon>
        <taxon>Nannocystis</taxon>
    </lineage>
</organism>
<name>A0A1I1UE57_9BACT</name>
<dbReference type="PROSITE" id="PS51257">
    <property type="entry name" value="PROKAR_LIPOPROTEIN"/>
    <property type="match status" value="1"/>
</dbReference>
<feature type="signal peptide" evidence="3">
    <location>
        <begin position="1"/>
        <end position="21"/>
    </location>
</feature>
<dbReference type="PROSITE" id="PS51352">
    <property type="entry name" value="THIOREDOXIN_2"/>
    <property type="match status" value="1"/>
</dbReference>
<dbReference type="Pfam" id="PF13181">
    <property type="entry name" value="TPR_8"/>
    <property type="match status" value="1"/>
</dbReference>
<accession>A0A1I1UE57</accession>
<feature type="compositionally biased region" description="Low complexity" evidence="2">
    <location>
        <begin position="44"/>
        <end position="53"/>
    </location>
</feature>
<dbReference type="InterPro" id="IPR013766">
    <property type="entry name" value="Thioredoxin_domain"/>
</dbReference>
<keyword evidence="6" id="KW-1185">Reference proteome</keyword>
<proteinExistence type="predicted"/>
<dbReference type="PANTHER" id="PTHR32234:SF0">
    <property type="entry name" value="THIOL:DISULFIDE INTERCHANGE PROTEIN DSBD"/>
    <property type="match status" value="1"/>
</dbReference>
<dbReference type="SUPFAM" id="SSF48452">
    <property type="entry name" value="TPR-like"/>
    <property type="match status" value="1"/>
</dbReference>
<sequence>MARAPAVVGPLFAALLAPALGAVLVSSCGGPAPQADASGPKTEASPTASTPAAANPPPVEGPGVRSDGEIVSAVKWIEGDLEAALAAAKAEGKPVFVDVGAYWCPPCRELEEKVFTRADVGAALAKYVALHVDAEKGEGPELVARYKVQAYPTLLVLDANGVEKGRLVDAMEPPALLAALEKIAAGGDVLAELEQKVAAASDDLQARYELGVAYALAARRAQADAEFDRVIAGDPDNAKGLAAKAMSDRAAFLVAKLDRDSERAIALYKELQQKFPGAKESVRAFRAIGRELHKLGRDDEAVASLKAMVASDENDVDLKSAFGWFAFRERCGQAAALEVVDAGIAKQPDDAELYYLRAELQHQLGRGAEAVAAIREAARLEPESAFYKRQVRRFTELSGGT</sequence>
<keyword evidence="3" id="KW-0732">Signal</keyword>
<dbReference type="GO" id="GO:0045454">
    <property type="term" value="P:cell redox homeostasis"/>
    <property type="evidence" value="ECO:0007669"/>
    <property type="project" value="TreeGrafter"/>
</dbReference>
<dbReference type="InterPro" id="IPR036249">
    <property type="entry name" value="Thioredoxin-like_sf"/>
</dbReference>
<dbReference type="GO" id="GO:0006950">
    <property type="term" value="P:response to stress"/>
    <property type="evidence" value="ECO:0007669"/>
    <property type="project" value="UniProtKB-ARBA"/>
</dbReference>
<dbReference type="Pfam" id="PF13899">
    <property type="entry name" value="Thioredoxin_7"/>
    <property type="match status" value="1"/>
</dbReference>
<evidence type="ECO:0000259" key="4">
    <source>
        <dbReference type="PROSITE" id="PS51352"/>
    </source>
</evidence>